<protein>
    <recommendedName>
        <fullName evidence="6">Short-subunit dehydrogenase</fullName>
    </recommendedName>
</protein>
<comment type="similarity">
    <text evidence="1 3">Belongs to the short-chain dehydrogenases/reductases (SDR) family.</text>
</comment>
<evidence type="ECO:0000313" key="4">
    <source>
        <dbReference type="EMBL" id="PPK71270.1"/>
    </source>
</evidence>
<comment type="caution">
    <text evidence="4">The sequence shown here is derived from an EMBL/GenBank/DDBJ whole genome shotgun (WGS) entry which is preliminary data.</text>
</comment>
<evidence type="ECO:0000313" key="5">
    <source>
        <dbReference type="Proteomes" id="UP000239203"/>
    </source>
</evidence>
<dbReference type="OrthoDB" id="9797538at2"/>
<dbReference type="GO" id="GO:0016491">
    <property type="term" value="F:oxidoreductase activity"/>
    <property type="evidence" value="ECO:0007669"/>
    <property type="project" value="UniProtKB-KW"/>
</dbReference>
<dbReference type="EMBL" id="PTIX01000001">
    <property type="protein sequence ID" value="PPK71270.1"/>
    <property type="molecule type" value="Genomic_DNA"/>
</dbReference>
<proteinExistence type="inferred from homology"/>
<accession>A0A2S6H1H1</accession>
<name>A0A2S6H1H1_9PSEU</name>
<dbReference type="AlphaFoldDB" id="A0A2S6H1H1"/>
<dbReference type="PANTHER" id="PTHR44196">
    <property type="entry name" value="DEHYDROGENASE/REDUCTASE SDR FAMILY MEMBER 7B"/>
    <property type="match status" value="1"/>
</dbReference>
<keyword evidence="2" id="KW-0560">Oxidoreductase</keyword>
<dbReference type="InterPro" id="IPR036291">
    <property type="entry name" value="NAD(P)-bd_dom_sf"/>
</dbReference>
<evidence type="ECO:0000256" key="2">
    <source>
        <dbReference type="ARBA" id="ARBA00023002"/>
    </source>
</evidence>
<dbReference type="Pfam" id="PF00106">
    <property type="entry name" value="adh_short"/>
    <property type="match status" value="1"/>
</dbReference>
<dbReference type="PANTHER" id="PTHR44196:SF2">
    <property type="entry name" value="SHORT-CHAIN DEHYDROGENASE-RELATED"/>
    <property type="match status" value="1"/>
</dbReference>
<dbReference type="PIRSF" id="PIRSF000126">
    <property type="entry name" value="11-beta-HSD1"/>
    <property type="match status" value="1"/>
</dbReference>
<dbReference type="PROSITE" id="PS00061">
    <property type="entry name" value="ADH_SHORT"/>
    <property type="match status" value="1"/>
</dbReference>
<dbReference type="Gene3D" id="3.40.50.720">
    <property type="entry name" value="NAD(P)-binding Rossmann-like Domain"/>
    <property type="match status" value="1"/>
</dbReference>
<keyword evidence="5" id="KW-1185">Reference proteome</keyword>
<dbReference type="PRINTS" id="PR00080">
    <property type="entry name" value="SDRFAMILY"/>
</dbReference>
<sequence>MRPVALITGASAGLGVEFADQLARRGHDLVLVARSADRLRQVADKVTAAHGVTCTVVPADLADPATPARIAEDLERRGIAVHTLVNNAGFGSVGRFEDIAAGVDQNQVMVNVAALVALTRALVPGMLAREDGAVINVASTAAFQPSPYFATYSAGKTFVLNFSLALRQEYRGRGVKVLCLCPGATKTEFFDEIGTKAAVGRMMPAAPVVSAALKALDRDRAYITPGLRNAFNAHLLPRRPRAFVAAVAKMVTRSAA</sequence>
<dbReference type="InterPro" id="IPR020904">
    <property type="entry name" value="Sc_DH/Rdtase_CS"/>
</dbReference>
<dbReference type="CDD" id="cd05233">
    <property type="entry name" value="SDR_c"/>
    <property type="match status" value="1"/>
</dbReference>
<dbReference type="PRINTS" id="PR00081">
    <property type="entry name" value="GDHRDH"/>
</dbReference>
<dbReference type="Proteomes" id="UP000239203">
    <property type="component" value="Unassembled WGS sequence"/>
</dbReference>
<reference evidence="4 5" key="1">
    <citation type="submission" date="2018-02" db="EMBL/GenBank/DDBJ databases">
        <title>Genomic Encyclopedia of Archaeal and Bacterial Type Strains, Phase II (KMG-II): from individual species to whole genera.</title>
        <authorList>
            <person name="Goeker M."/>
        </authorList>
    </citation>
    <scope>NUCLEOTIDE SEQUENCE [LARGE SCALE GENOMIC DNA]</scope>
    <source>
        <strain evidence="4 5">YU 961-1</strain>
    </source>
</reference>
<dbReference type="SUPFAM" id="SSF51735">
    <property type="entry name" value="NAD(P)-binding Rossmann-fold domains"/>
    <property type="match status" value="1"/>
</dbReference>
<evidence type="ECO:0000256" key="1">
    <source>
        <dbReference type="ARBA" id="ARBA00006484"/>
    </source>
</evidence>
<gene>
    <name evidence="4" type="ORF">CLV40_101459</name>
</gene>
<dbReference type="RefSeq" id="WP_104476348.1">
    <property type="nucleotide sequence ID" value="NZ_CP154825.1"/>
</dbReference>
<dbReference type="InterPro" id="IPR002347">
    <property type="entry name" value="SDR_fam"/>
</dbReference>
<evidence type="ECO:0000256" key="3">
    <source>
        <dbReference type="RuleBase" id="RU000363"/>
    </source>
</evidence>
<organism evidence="4 5">
    <name type="scientific">Actinokineospora auranticolor</name>
    <dbReference type="NCBI Taxonomy" id="155976"/>
    <lineage>
        <taxon>Bacteria</taxon>
        <taxon>Bacillati</taxon>
        <taxon>Actinomycetota</taxon>
        <taxon>Actinomycetes</taxon>
        <taxon>Pseudonocardiales</taxon>
        <taxon>Pseudonocardiaceae</taxon>
        <taxon>Actinokineospora</taxon>
    </lineage>
</organism>
<dbReference type="GO" id="GO:0016020">
    <property type="term" value="C:membrane"/>
    <property type="evidence" value="ECO:0007669"/>
    <property type="project" value="TreeGrafter"/>
</dbReference>
<evidence type="ECO:0008006" key="6">
    <source>
        <dbReference type="Google" id="ProtNLM"/>
    </source>
</evidence>